<feature type="region of interest" description="Disordered" evidence="1">
    <location>
        <begin position="1"/>
        <end position="52"/>
    </location>
</feature>
<dbReference type="AlphaFoldDB" id="A0A8H6HT65"/>
<evidence type="ECO:0000313" key="2">
    <source>
        <dbReference type="EMBL" id="KAF6751418.1"/>
    </source>
</evidence>
<gene>
    <name evidence="2" type="ORF">DFP72DRAFT_907527</name>
</gene>
<accession>A0A8H6HT65</accession>
<proteinExistence type="predicted"/>
<evidence type="ECO:0000313" key="3">
    <source>
        <dbReference type="Proteomes" id="UP000521943"/>
    </source>
</evidence>
<feature type="compositionally biased region" description="Basic and acidic residues" evidence="1">
    <location>
        <begin position="1"/>
        <end position="10"/>
    </location>
</feature>
<organism evidence="2 3">
    <name type="scientific">Ephemerocybe angulata</name>
    <dbReference type="NCBI Taxonomy" id="980116"/>
    <lineage>
        <taxon>Eukaryota</taxon>
        <taxon>Fungi</taxon>
        <taxon>Dikarya</taxon>
        <taxon>Basidiomycota</taxon>
        <taxon>Agaricomycotina</taxon>
        <taxon>Agaricomycetes</taxon>
        <taxon>Agaricomycetidae</taxon>
        <taxon>Agaricales</taxon>
        <taxon>Agaricineae</taxon>
        <taxon>Psathyrellaceae</taxon>
        <taxon>Ephemerocybe</taxon>
    </lineage>
</organism>
<keyword evidence="3" id="KW-1185">Reference proteome</keyword>
<dbReference type="EMBL" id="JACGCI010000050">
    <property type="protein sequence ID" value="KAF6751418.1"/>
    <property type="molecule type" value="Genomic_DNA"/>
</dbReference>
<dbReference type="Proteomes" id="UP000521943">
    <property type="component" value="Unassembled WGS sequence"/>
</dbReference>
<comment type="caution">
    <text evidence="2">The sequence shown here is derived from an EMBL/GenBank/DDBJ whole genome shotgun (WGS) entry which is preliminary data.</text>
</comment>
<feature type="compositionally biased region" description="Polar residues" evidence="1">
    <location>
        <begin position="20"/>
        <end position="30"/>
    </location>
</feature>
<evidence type="ECO:0000256" key="1">
    <source>
        <dbReference type="SAM" id="MobiDB-lite"/>
    </source>
</evidence>
<name>A0A8H6HT65_9AGAR</name>
<sequence length="155" mass="17450">MDCQPLHEEAAGSADHPSLSFDTTSPSSAQPEEPSGNVANQPELDATSLSPLVELNMKGFTEEEARRTMSRIAELARQKDPAAVHWARMIDTFDELWNRSRPEGKELRLITELMCMHAQFLSRVESLCLEYGRQDIEEDMSNLLFNVNRAVSQLS</sequence>
<reference evidence="2 3" key="1">
    <citation type="submission" date="2020-07" db="EMBL/GenBank/DDBJ databases">
        <title>Comparative genomics of pyrophilous fungi reveals a link between fire events and developmental genes.</title>
        <authorList>
            <consortium name="DOE Joint Genome Institute"/>
            <person name="Steindorff A.S."/>
            <person name="Carver A."/>
            <person name="Calhoun S."/>
            <person name="Stillman K."/>
            <person name="Liu H."/>
            <person name="Lipzen A."/>
            <person name="Pangilinan J."/>
            <person name="Labutti K."/>
            <person name="Bruns T.D."/>
            <person name="Grigoriev I.V."/>
        </authorList>
    </citation>
    <scope>NUCLEOTIDE SEQUENCE [LARGE SCALE GENOMIC DNA]</scope>
    <source>
        <strain evidence="2 3">CBS 144469</strain>
    </source>
</reference>
<protein>
    <submittedName>
        <fullName evidence="2">Uncharacterized protein</fullName>
    </submittedName>
</protein>